<dbReference type="EMBL" id="UAUE01000001">
    <property type="protein sequence ID" value="SPY93887.1"/>
    <property type="molecule type" value="Genomic_DNA"/>
</dbReference>
<proteinExistence type="predicted"/>
<organism evidence="1 2">
    <name type="scientific">Proteus mirabilis</name>
    <dbReference type="NCBI Taxonomy" id="584"/>
    <lineage>
        <taxon>Bacteria</taxon>
        <taxon>Pseudomonadati</taxon>
        <taxon>Pseudomonadota</taxon>
        <taxon>Gammaproteobacteria</taxon>
        <taxon>Enterobacterales</taxon>
        <taxon>Morganellaceae</taxon>
        <taxon>Proteus</taxon>
    </lineage>
</organism>
<dbReference type="Proteomes" id="UP000251485">
    <property type="component" value="Unassembled WGS sequence"/>
</dbReference>
<name>A0A2X2BCW9_PROMI</name>
<gene>
    <name evidence="1" type="ORF">NCTC10975_00214</name>
</gene>
<sequence>MPLIDKLIKEELTPWLEKTGDSWRATEFITATTNKLNKKISICEEK</sequence>
<accession>A0A2X2BCW9</accession>
<reference evidence="1 2" key="1">
    <citation type="submission" date="2018-06" db="EMBL/GenBank/DDBJ databases">
        <authorList>
            <consortium name="Pathogen Informatics"/>
            <person name="Doyle S."/>
        </authorList>
    </citation>
    <scope>NUCLEOTIDE SEQUENCE [LARGE SCALE GENOMIC DNA]</scope>
    <source>
        <strain evidence="1 2">NCTC10975</strain>
    </source>
</reference>
<evidence type="ECO:0000313" key="2">
    <source>
        <dbReference type="Proteomes" id="UP000251485"/>
    </source>
</evidence>
<evidence type="ECO:0000313" key="1">
    <source>
        <dbReference type="EMBL" id="SPY93887.1"/>
    </source>
</evidence>
<dbReference type="AlphaFoldDB" id="A0A2X2BCW9"/>
<protein>
    <submittedName>
        <fullName evidence="1">Exported sulfatase</fullName>
    </submittedName>
</protein>